<organism evidence="2 3">
    <name type="scientific">Hevea brasiliensis</name>
    <name type="common">Para rubber tree</name>
    <name type="synonym">Siphonia brasiliensis</name>
    <dbReference type="NCBI Taxonomy" id="3981"/>
    <lineage>
        <taxon>Eukaryota</taxon>
        <taxon>Viridiplantae</taxon>
        <taxon>Streptophyta</taxon>
        <taxon>Embryophyta</taxon>
        <taxon>Tracheophyta</taxon>
        <taxon>Spermatophyta</taxon>
        <taxon>Magnoliopsida</taxon>
        <taxon>eudicotyledons</taxon>
        <taxon>Gunneridae</taxon>
        <taxon>Pentapetalae</taxon>
        <taxon>rosids</taxon>
        <taxon>fabids</taxon>
        <taxon>Malpighiales</taxon>
        <taxon>Euphorbiaceae</taxon>
        <taxon>Crotonoideae</taxon>
        <taxon>Micrandreae</taxon>
        <taxon>Hevea</taxon>
    </lineage>
</organism>
<gene>
    <name evidence="2" type="ORF">P3X46_009285</name>
</gene>
<keyword evidence="3" id="KW-1185">Reference proteome</keyword>
<proteinExistence type="predicted"/>
<dbReference type="EMBL" id="JARPOI010000005">
    <property type="protein sequence ID" value="KAJ9181121.1"/>
    <property type="molecule type" value="Genomic_DNA"/>
</dbReference>
<feature type="compositionally biased region" description="Polar residues" evidence="1">
    <location>
        <begin position="156"/>
        <end position="165"/>
    </location>
</feature>
<accession>A0ABQ9MLV6</accession>
<comment type="caution">
    <text evidence="2">The sequence shown here is derived from an EMBL/GenBank/DDBJ whole genome shotgun (WGS) entry which is preliminary data.</text>
</comment>
<dbReference type="PANTHER" id="PTHR36373:SF2">
    <property type="entry name" value="TPX2 CENTRAL DOMAIN-CONTAINING PROTEIN"/>
    <property type="match status" value="1"/>
</dbReference>
<evidence type="ECO:0000256" key="1">
    <source>
        <dbReference type="SAM" id="MobiDB-lite"/>
    </source>
</evidence>
<feature type="region of interest" description="Disordered" evidence="1">
    <location>
        <begin position="141"/>
        <end position="165"/>
    </location>
</feature>
<name>A0ABQ9MLV6_HEVBR</name>
<sequence>MEPEIIDWNSIDSVFVEDETYENLDAPKWVDFSAFGPDEQLNDDDDAWFYNPNCKHPKIAEDFKKSTLNSKVKCLRSVTISEMLPFRDRACRDAKIKESEKPNLHTPKAKENKSAQNLGEDMENKNPNLYAFPPVVSKNAMTKSGAEKKRQMGDSHGNSSKPKLRSTFSARNLRGGRAILSQITEFCSELKKFVKKGSKKGSREKVSNGVLGDMEERVGEKERVPLLEVKK</sequence>
<dbReference type="PANTHER" id="PTHR36373">
    <property type="entry name" value="EXPRESSED PROTEIN"/>
    <property type="match status" value="1"/>
</dbReference>
<feature type="region of interest" description="Disordered" evidence="1">
    <location>
        <begin position="194"/>
        <end position="231"/>
    </location>
</feature>
<reference evidence="2" key="1">
    <citation type="journal article" date="2023" name="Plant Biotechnol. J.">
        <title>Chromosome-level wild Hevea brasiliensis genome provides new tools for genomic-assisted breeding and valuable loci to elevate rubber yield.</title>
        <authorList>
            <person name="Cheng H."/>
            <person name="Song X."/>
            <person name="Hu Y."/>
            <person name="Wu T."/>
            <person name="Yang Q."/>
            <person name="An Z."/>
            <person name="Feng S."/>
            <person name="Deng Z."/>
            <person name="Wu W."/>
            <person name="Zeng X."/>
            <person name="Tu M."/>
            <person name="Wang X."/>
            <person name="Huang H."/>
        </authorList>
    </citation>
    <scope>NUCLEOTIDE SEQUENCE</scope>
    <source>
        <strain evidence="2">MT/VB/25A 57/8</strain>
    </source>
</reference>
<evidence type="ECO:0000313" key="3">
    <source>
        <dbReference type="Proteomes" id="UP001174677"/>
    </source>
</evidence>
<feature type="compositionally biased region" description="Basic and acidic residues" evidence="1">
    <location>
        <begin position="214"/>
        <end position="231"/>
    </location>
</feature>
<evidence type="ECO:0008006" key="4">
    <source>
        <dbReference type="Google" id="ProtNLM"/>
    </source>
</evidence>
<protein>
    <recommendedName>
        <fullName evidence="4">TPX2 central domain-containing protein</fullName>
    </recommendedName>
</protein>
<dbReference type="Proteomes" id="UP001174677">
    <property type="component" value="Chromosome 5"/>
</dbReference>
<evidence type="ECO:0000313" key="2">
    <source>
        <dbReference type="EMBL" id="KAJ9181121.1"/>
    </source>
</evidence>